<evidence type="ECO:0000313" key="4">
    <source>
        <dbReference type="Proteomes" id="UP000823388"/>
    </source>
</evidence>
<protein>
    <recommendedName>
        <fullName evidence="5">MAR-binding filament-like protein 1</fullName>
    </recommendedName>
</protein>
<reference evidence="3" key="1">
    <citation type="submission" date="2020-05" db="EMBL/GenBank/DDBJ databases">
        <title>WGS assembly of Panicum virgatum.</title>
        <authorList>
            <person name="Lovell J.T."/>
            <person name="Jenkins J."/>
            <person name="Shu S."/>
            <person name="Juenger T.E."/>
            <person name="Schmutz J."/>
        </authorList>
    </citation>
    <scope>NUCLEOTIDE SEQUENCE</scope>
    <source>
        <strain evidence="3">AP13</strain>
    </source>
</reference>
<dbReference type="PANTHER" id="PTHR23159:SF31">
    <property type="entry name" value="CENTROSOME-ASSOCIATED PROTEIN CEP250 ISOFORM X1"/>
    <property type="match status" value="1"/>
</dbReference>
<dbReference type="PANTHER" id="PTHR23159">
    <property type="entry name" value="CENTROSOMAL PROTEIN 2"/>
    <property type="match status" value="1"/>
</dbReference>
<feature type="coiled-coil region" evidence="1">
    <location>
        <begin position="306"/>
        <end position="413"/>
    </location>
</feature>
<dbReference type="OrthoDB" id="10255522at2759"/>
<evidence type="ECO:0000256" key="2">
    <source>
        <dbReference type="SAM" id="MobiDB-lite"/>
    </source>
</evidence>
<dbReference type="Proteomes" id="UP000823388">
    <property type="component" value="Chromosome 3K"/>
</dbReference>
<keyword evidence="4" id="KW-1185">Reference proteome</keyword>
<keyword evidence="1" id="KW-0175">Coiled coil</keyword>
<dbReference type="EMBL" id="CM029041">
    <property type="protein sequence ID" value="KAG2624991.1"/>
    <property type="molecule type" value="Genomic_DNA"/>
</dbReference>
<feature type="region of interest" description="Disordered" evidence="2">
    <location>
        <begin position="711"/>
        <end position="757"/>
    </location>
</feature>
<name>A0A8T0ULM8_PANVG</name>
<feature type="coiled-coil region" evidence="1">
    <location>
        <begin position="442"/>
        <end position="697"/>
    </location>
</feature>
<dbReference type="AlphaFoldDB" id="A0A8T0ULM8"/>
<gene>
    <name evidence="3" type="ORF">PVAP13_3KG160200</name>
</gene>
<evidence type="ECO:0000256" key="1">
    <source>
        <dbReference type="SAM" id="Coils"/>
    </source>
</evidence>
<feature type="compositionally biased region" description="Basic and acidic residues" evidence="2">
    <location>
        <begin position="97"/>
        <end position="113"/>
    </location>
</feature>
<feature type="coiled-coil region" evidence="1">
    <location>
        <begin position="183"/>
        <end position="263"/>
    </location>
</feature>
<accession>A0A8T0ULM8</accession>
<feature type="region of interest" description="Disordered" evidence="2">
    <location>
        <begin position="88"/>
        <end position="120"/>
    </location>
</feature>
<evidence type="ECO:0008006" key="5">
    <source>
        <dbReference type="Google" id="ProtNLM"/>
    </source>
</evidence>
<proteinExistence type="predicted"/>
<organism evidence="3 4">
    <name type="scientific">Panicum virgatum</name>
    <name type="common">Blackwell switchgrass</name>
    <dbReference type="NCBI Taxonomy" id="38727"/>
    <lineage>
        <taxon>Eukaryota</taxon>
        <taxon>Viridiplantae</taxon>
        <taxon>Streptophyta</taxon>
        <taxon>Embryophyta</taxon>
        <taxon>Tracheophyta</taxon>
        <taxon>Spermatophyta</taxon>
        <taxon>Magnoliopsida</taxon>
        <taxon>Liliopsida</taxon>
        <taxon>Poales</taxon>
        <taxon>Poaceae</taxon>
        <taxon>PACMAD clade</taxon>
        <taxon>Panicoideae</taxon>
        <taxon>Panicodae</taxon>
        <taxon>Paniceae</taxon>
        <taxon>Panicinae</taxon>
        <taxon>Panicum</taxon>
        <taxon>Panicum sect. Hiantes</taxon>
    </lineage>
</organism>
<sequence length="757" mass="84325">MGYHHLLLLSPPAPQPPRPALLPAPRGGVAARAPTAVLASASNAARTPSVAAVAADDATRRRAVLLVGVSVLPLLRLRDAAAATAAVRAQRSTVHPVADRTDIQKADGSQHEEPQEELPQSVVKVQHARNPLAGLLNAIAIMASGVFTVLLGTSHQEKKDLQSTISSMETKLVENEAAMSMLRENYEKRILDEQAELKKQARKFQEEEALLQDKLASSRRTVTSLTEEVQMEKELVEQLNLEIDRLKRTIAEAEVDKHMTEGKLNEKMEMLDILHDKINLLSQEVNGKDEHIRELSSSLSAKEKDYHNLSAIYSQAKENLEQANSQIKQLEKDILTDKDLKSKASLIDSLNEKVQTLCTEKVEAEEKISVLTSQYMDLKTASEERASLDSELLSEKNDKLNQLEEKLSDALSDSSKGRIRIAELNNELETTRTMLDNEVVARKRLSDLVHSTEEALRDSRNEVFKLTEDLDGVKRSNQDLMTQISKLTDEASEVREALAKKVEEAQSVSATLSDELVSVREVLKRSQEELEVISNQLVSVSEAHSDLNKELLDAYKRLESTTNELVKERKINATLNREFEALVKQSAIESEARKALQVDLDEATRSLNEVNQSTLSLSKQLETTNSKVSAIKEEKEMLSKALEEQKKSTVQAQENMEDAQNTIKRLGTERQSFEMRSKKLEDELATAKGEILRLRRQISTSGPENTKVILETGAAPNSSQPLKEQPVNDHVQNTNSAGALARSPKRIYRRRKGRPAA</sequence>
<feature type="compositionally biased region" description="Basic residues" evidence="2">
    <location>
        <begin position="743"/>
        <end position="757"/>
    </location>
</feature>
<comment type="caution">
    <text evidence="3">The sequence shown here is derived from an EMBL/GenBank/DDBJ whole genome shotgun (WGS) entry which is preliminary data.</text>
</comment>
<evidence type="ECO:0000313" key="3">
    <source>
        <dbReference type="EMBL" id="KAG2624991.1"/>
    </source>
</evidence>